<comment type="caution">
    <text evidence="1">The sequence shown here is derived from an EMBL/GenBank/DDBJ whole genome shotgun (WGS) entry which is preliminary data.</text>
</comment>
<accession>A0ABS4M019</accession>
<organism evidence="1 2">
    <name type="scientific">Streptomyces griseochromogenes</name>
    <dbReference type="NCBI Taxonomy" id="68214"/>
    <lineage>
        <taxon>Bacteria</taxon>
        <taxon>Bacillati</taxon>
        <taxon>Actinomycetota</taxon>
        <taxon>Actinomycetes</taxon>
        <taxon>Kitasatosporales</taxon>
        <taxon>Streptomycetaceae</taxon>
        <taxon>Streptomyces</taxon>
    </lineage>
</organism>
<dbReference type="EMBL" id="JAGGLP010000013">
    <property type="protein sequence ID" value="MBP2052804.1"/>
    <property type="molecule type" value="Genomic_DNA"/>
</dbReference>
<keyword evidence="2" id="KW-1185">Reference proteome</keyword>
<dbReference type="Proteomes" id="UP001519309">
    <property type="component" value="Unassembled WGS sequence"/>
</dbReference>
<evidence type="ECO:0000313" key="1">
    <source>
        <dbReference type="EMBL" id="MBP2052804.1"/>
    </source>
</evidence>
<proteinExistence type="predicted"/>
<name>A0ABS4M019_9ACTN</name>
<sequence length="56" mass="6331">MLDTRQWPGTVAEYAERLLAMTDTLLSDPRHFFRSYSASEISRMMTAPATRSVPAP</sequence>
<reference evidence="1 2" key="1">
    <citation type="submission" date="2021-03" db="EMBL/GenBank/DDBJ databases">
        <title>Genomic Encyclopedia of Type Strains, Phase IV (KMG-IV): sequencing the most valuable type-strain genomes for metagenomic binning, comparative biology and taxonomic classification.</title>
        <authorList>
            <person name="Goeker M."/>
        </authorList>
    </citation>
    <scope>NUCLEOTIDE SEQUENCE [LARGE SCALE GENOMIC DNA]</scope>
    <source>
        <strain evidence="1 2">DSM 40499</strain>
    </source>
</reference>
<evidence type="ECO:0000313" key="2">
    <source>
        <dbReference type="Proteomes" id="UP001519309"/>
    </source>
</evidence>
<gene>
    <name evidence="1" type="ORF">J2Z21_005793</name>
</gene>
<protein>
    <submittedName>
        <fullName evidence="1">Uncharacterized protein</fullName>
    </submittedName>
</protein>